<evidence type="ECO:0000313" key="6">
    <source>
        <dbReference type="EMBL" id="SMC09423.1"/>
    </source>
</evidence>
<dbReference type="EMBL" id="FWWZ01000001">
    <property type="protein sequence ID" value="SMC09423.1"/>
    <property type="molecule type" value="Genomic_DNA"/>
</dbReference>
<feature type="domain" description="Peptide methionine sulphoxide reductase MsrA" evidence="5">
    <location>
        <begin position="5"/>
        <end position="154"/>
    </location>
</feature>
<reference evidence="7" key="1">
    <citation type="submission" date="2017-04" db="EMBL/GenBank/DDBJ databases">
        <authorList>
            <person name="Varghese N."/>
            <person name="Submissions S."/>
        </authorList>
    </citation>
    <scope>NUCLEOTIDE SEQUENCE [LARGE SCALE GENOMIC DNA]</scope>
    <source>
        <strain evidence="7">DSM 16512</strain>
    </source>
</reference>
<evidence type="ECO:0000313" key="7">
    <source>
        <dbReference type="Proteomes" id="UP000192602"/>
    </source>
</evidence>
<gene>
    <name evidence="4" type="primary">msrA</name>
    <name evidence="6" type="ORF">SAMN05660197_1231</name>
</gene>
<dbReference type="OrthoDB" id="4174719at2"/>
<keyword evidence="7" id="KW-1185">Reference proteome</keyword>
<name>A0A1W1WUL3_9BACT</name>
<dbReference type="Proteomes" id="UP000192602">
    <property type="component" value="Unassembled WGS sequence"/>
</dbReference>
<organism evidence="6 7">
    <name type="scientific">Nitratiruptor tergarcus DSM 16512</name>
    <dbReference type="NCBI Taxonomy" id="1069081"/>
    <lineage>
        <taxon>Bacteria</taxon>
        <taxon>Pseudomonadati</taxon>
        <taxon>Campylobacterota</taxon>
        <taxon>Epsilonproteobacteria</taxon>
        <taxon>Nautiliales</taxon>
        <taxon>Nitratiruptoraceae</taxon>
        <taxon>Nitratiruptor</taxon>
    </lineage>
</organism>
<dbReference type="NCBIfam" id="TIGR00401">
    <property type="entry name" value="msrA"/>
    <property type="match status" value="1"/>
</dbReference>
<dbReference type="GO" id="GO:0008113">
    <property type="term" value="F:peptide-methionine (S)-S-oxide reductase activity"/>
    <property type="evidence" value="ECO:0007669"/>
    <property type="project" value="UniProtKB-UniRule"/>
</dbReference>
<evidence type="ECO:0000256" key="1">
    <source>
        <dbReference type="ARBA" id="ARBA00023002"/>
    </source>
</evidence>
<sequence>MREIAIFGGGCFWCMEAVFQRVIGLEKVISGYAGCRRKNPTYEQVCTGTTKCAEVVKIEFDPKKISYEELLHIFFAVHDPTQLNRQGADVGTQYRSVIFPQTSEQEATAKEIIEKLNPQFNNNIVTTIEHGEFYEAEEYHQNYYNTHPYQGYCQVVIAPKLEKFKKMFQKYLNE</sequence>
<dbReference type="AlphaFoldDB" id="A0A1W1WUL3"/>
<dbReference type="PANTHER" id="PTHR43774:SF1">
    <property type="entry name" value="PEPTIDE METHIONINE SULFOXIDE REDUCTASE MSRA 2"/>
    <property type="match status" value="1"/>
</dbReference>
<comment type="catalytic activity">
    <reaction evidence="3 4">
        <text>[thioredoxin]-disulfide + L-methionine + H2O = L-methionine (S)-S-oxide + [thioredoxin]-dithiol</text>
        <dbReference type="Rhea" id="RHEA:19993"/>
        <dbReference type="Rhea" id="RHEA-COMP:10698"/>
        <dbReference type="Rhea" id="RHEA-COMP:10700"/>
        <dbReference type="ChEBI" id="CHEBI:15377"/>
        <dbReference type="ChEBI" id="CHEBI:29950"/>
        <dbReference type="ChEBI" id="CHEBI:50058"/>
        <dbReference type="ChEBI" id="CHEBI:57844"/>
        <dbReference type="ChEBI" id="CHEBI:58772"/>
        <dbReference type="EC" id="1.8.4.11"/>
    </reaction>
</comment>
<protein>
    <recommendedName>
        <fullName evidence="4">Peptide methionine sulfoxide reductase MsrA</fullName>
        <shortName evidence="4">Protein-methionine-S-oxide reductase</shortName>
        <ecNumber evidence="4">1.8.4.11</ecNumber>
    </recommendedName>
    <alternativeName>
        <fullName evidence="4">Peptide-methionine (S)-S-oxide reductase</fullName>
        <shortName evidence="4">Peptide Met(O) reductase</shortName>
    </alternativeName>
</protein>
<evidence type="ECO:0000256" key="3">
    <source>
        <dbReference type="ARBA" id="ARBA00048782"/>
    </source>
</evidence>
<evidence type="ECO:0000256" key="2">
    <source>
        <dbReference type="ARBA" id="ARBA00047806"/>
    </source>
</evidence>
<dbReference type="Pfam" id="PF01625">
    <property type="entry name" value="PMSR"/>
    <property type="match status" value="1"/>
</dbReference>
<dbReference type="InterPro" id="IPR036509">
    <property type="entry name" value="Met_Sox_Rdtase_MsrA_sf"/>
</dbReference>
<dbReference type="Gene3D" id="3.30.1060.10">
    <property type="entry name" value="Peptide methionine sulphoxide reductase MsrA"/>
    <property type="match status" value="1"/>
</dbReference>
<dbReference type="SUPFAM" id="SSF55068">
    <property type="entry name" value="Peptide methionine sulfoxide reductase"/>
    <property type="match status" value="1"/>
</dbReference>
<accession>A0A1W1WUL3</accession>
<evidence type="ECO:0000259" key="5">
    <source>
        <dbReference type="Pfam" id="PF01625"/>
    </source>
</evidence>
<dbReference type="PANTHER" id="PTHR43774">
    <property type="entry name" value="PEPTIDE METHIONINE SULFOXIDE REDUCTASE"/>
    <property type="match status" value="1"/>
</dbReference>
<proteinExistence type="inferred from homology"/>
<comment type="similarity">
    <text evidence="4">Belongs to the MsrA Met sulfoxide reductase family.</text>
</comment>
<evidence type="ECO:0000256" key="4">
    <source>
        <dbReference type="HAMAP-Rule" id="MF_01401"/>
    </source>
</evidence>
<dbReference type="HAMAP" id="MF_01401">
    <property type="entry name" value="MsrA"/>
    <property type="match status" value="1"/>
</dbReference>
<dbReference type="GO" id="GO:0033744">
    <property type="term" value="F:L-methionine:thioredoxin-disulfide S-oxidoreductase activity"/>
    <property type="evidence" value="ECO:0007669"/>
    <property type="project" value="RHEA"/>
</dbReference>
<feature type="active site" evidence="4">
    <location>
        <position position="11"/>
    </location>
</feature>
<dbReference type="RefSeq" id="WP_084275651.1">
    <property type="nucleotide sequence ID" value="NZ_AP026671.1"/>
</dbReference>
<dbReference type="InterPro" id="IPR002569">
    <property type="entry name" value="Met_Sox_Rdtase_MsrA_dom"/>
</dbReference>
<comment type="catalytic activity">
    <reaction evidence="2 4">
        <text>L-methionyl-[protein] + [thioredoxin]-disulfide + H2O = L-methionyl-(S)-S-oxide-[protein] + [thioredoxin]-dithiol</text>
        <dbReference type="Rhea" id="RHEA:14217"/>
        <dbReference type="Rhea" id="RHEA-COMP:10698"/>
        <dbReference type="Rhea" id="RHEA-COMP:10700"/>
        <dbReference type="Rhea" id="RHEA-COMP:12313"/>
        <dbReference type="Rhea" id="RHEA-COMP:12315"/>
        <dbReference type="ChEBI" id="CHEBI:15377"/>
        <dbReference type="ChEBI" id="CHEBI:16044"/>
        <dbReference type="ChEBI" id="CHEBI:29950"/>
        <dbReference type="ChEBI" id="CHEBI:44120"/>
        <dbReference type="ChEBI" id="CHEBI:50058"/>
        <dbReference type="EC" id="1.8.4.11"/>
    </reaction>
</comment>
<dbReference type="EC" id="1.8.4.11" evidence="4"/>
<comment type="function">
    <text evidence="4">Has an important function as a repair enzyme for proteins that have been inactivated by oxidation. Catalyzes the reversible oxidation-reduction of methionine sulfoxide in proteins to methionine.</text>
</comment>
<dbReference type="STRING" id="1069081.SAMN05660197_1231"/>
<keyword evidence="1 4" id="KW-0560">Oxidoreductase</keyword>